<dbReference type="InterPro" id="IPR049942">
    <property type="entry name" value="DML1/Misato"/>
</dbReference>
<evidence type="ECO:0000256" key="3">
    <source>
        <dbReference type="ARBA" id="ARBA00008507"/>
    </source>
</evidence>
<gene>
    <name evidence="7" type="ORF">FIBSPDRAFT_921472</name>
</gene>
<dbReference type="PANTHER" id="PTHR13391:SF0">
    <property type="entry name" value="PROTEIN MISATO HOMOLOG 1"/>
    <property type="match status" value="1"/>
</dbReference>
<dbReference type="InterPro" id="IPR013838">
    <property type="entry name" value="Beta-tubulin_BS"/>
</dbReference>
<dbReference type="GO" id="GO:0005739">
    <property type="term" value="C:mitochondrion"/>
    <property type="evidence" value="ECO:0007669"/>
    <property type="project" value="UniProtKB-SubCell"/>
</dbReference>
<protein>
    <submittedName>
        <fullName evidence="7">Tubulin nucleotide-binding domain-like protein</fullName>
    </submittedName>
</protein>
<feature type="domain" description="Misato Segment II tubulin-like" evidence="5">
    <location>
        <begin position="2"/>
        <end position="114"/>
    </location>
</feature>
<dbReference type="PANTHER" id="PTHR13391">
    <property type="entry name" value="MITOCHONDRIAL DISTRIBUTION REGULATOR MISATO"/>
    <property type="match status" value="1"/>
</dbReference>
<dbReference type="EMBL" id="KV417624">
    <property type="protein sequence ID" value="KZP14004.1"/>
    <property type="molecule type" value="Genomic_DNA"/>
</dbReference>
<evidence type="ECO:0000256" key="2">
    <source>
        <dbReference type="ARBA" id="ARBA00004173"/>
    </source>
</evidence>
<dbReference type="GO" id="GO:0007005">
    <property type="term" value="P:mitochondrion organization"/>
    <property type="evidence" value="ECO:0007669"/>
    <property type="project" value="InterPro"/>
</dbReference>
<feature type="domain" description="DML1/Misato tubulin" evidence="6">
    <location>
        <begin position="128"/>
        <end position="311"/>
    </location>
</feature>
<evidence type="ECO:0000313" key="8">
    <source>
        <dbReference type="Proteomes" id="UP000076532"/>
    </source>
</evidence>
<evidence type="ECO:0000313" key="7">
    <source>
        <dbReference type="EMBL" id="KZP14004.1"/>
    </source>
</evidence>
<dbReference type="InterPro" id="IPR036525">
    <property type="entry name" value="Tubulin/FtsZ_GTPase_sf"/>
</dbReference>
<sequence length="512" mass="57116">MREILYIQAGSLANYTGTHFWNTQESYFTYGDEADESLTDNDISFRESLAYKNEPLLCPRLLAFDRKANFGTLSRDLDDSDDQNSINGTPLWNGSVVEYRQTPIQKSTYHEQIDHENDTDGGEPNEPAVRYWSDFNRLYYTPKTVQKLPDVADWENKDGDWEDGNALFRRFDEDTALMEDAVRTSAEACDSLQGVQLTYDTPTFGGFTTALLTAVADEYAKVSLLAFPLLSDALSQQGGLDLDDHTGRRKALNDALCLRALHELVPMSVPIQSPGTWPQKRDDVKLKTDNIYHTSALLSAQIESCTLPLRLRKNGEDLASFIAHLNWRGTTHFAELSGLVDIDFDSRMFNYSSLDAPKADSGKGETLEFATRDVTRGFSRPQIAAHDKWRAGYHLRDPFLTSTHAPLYPIPTSFPAIFPAPSPTPLRVRAVPLFTSLSTTPRTSALFHRYAAFVDSQATLNMSNGGVNGGNGDGCGMDRDEIKELSEALWGICDGYDGEEPVNEDDHGEDEE</sequence>
<evidence type="ECO:0000259" key="6">
    <source>
        <dbReference type="Pfam" id="PF14881"/>
    </source>
</evidence>
<dbReference type="Pfam" id="PF14881">
    <property type="entry name" value="Tubulin_3"/>
    <property type="match status" value="1"/>
</dbReference>
<keyword evidence="8" id="KW-1185">Reference proteome</keyword>
<evidence type="ECO:0000256" key="4">
    <source>
        <dbReference type="ARBA" id="ARBA00023128"/>
    </source>
</evidence>
<accession>A0A166CU36</accession>
<dbReference type="InterPro" id="IPR019605">
    <property type="entry name" value="Misato_II_tubulin-like"/>
</dbReference>
<dbReference type="Pfam" id="PF10644">
    <property type="entry name" value="Misat_Tub_SegII"/>
    <property type="match status" value="1"/>
</dbReference>
<dbReference type="AlphaFoldDB" id="A0A166CU36"/>
<dbReference type="Gene3D" id="3.40.50.1440">
    <property type="entry name" value="Tubulin/FtsZ, GTPase domain"/>
    <property type="match status" value="1"/>
</dbReference>
<dbReference type="PROSITE" id="PS00228">
    <property type="entry name" value="TUBULIN_B_AUTOREG"/>
    <property type="match status" value="1"/>
</dbReference>
<proteinExistence type="inferred from homology"/>
<dbReference type="STRING" id="436010.A0A166CU36"/>
<dbReference type="InterPro" id="IPR029209">
    <property type="entry name" value="DML1/Misato_tubulin"/>
</dbReference>
<dbReference type="Proteomes" id="UP000076532">
    <property type="component" value="Unassembled WGS sequence"/>
</dbReference>
<name>A0A166CU36_9AGAM</name>
<comment type="function">
    <text evidence="1">Involved in the partitioning of the mitochondrial organelle and mitochondrial DNA (mtDNA) inheritance.</text>
</comment>
<reference evidence="7 8" key="1">
    <citation type="journal article" date="2016" name="Mol. Biol. Evol.">
        <title>Comparative Genomics of Early-Diverging Mushroom-Forming Fungi Provides Insights into the Origins of Lignocellulose Decay Capabilities.</title>
        <authorList>
            <person name="Nagy L.G."/>
            <person name="Riley R."/>
            <person name="Tritt A."/>
            <person name="Adam C."/>
            <person name="Daum C."/>
            <person name="Floudas D."/>
            <person name="Sun H."/>
            <person name="Yadav J.S."/>
            <person name="Pangilinan J."/>
            <person name="Larsson K.H."/>
            <person name="Matsuura K."/>
            <person name="Barry K."/>
            <person name="Labutti K."/>
            <person name="Kuo R."/>
            <person name="Ohm R.A."/>
            <person name="Bhattacharya S.S."/>
            <person name="Shirouzu T."/>
            <person name="Yoshinaga Y."/>
            <person name="Martin F.M."/>
            <person name="Grigoriev I.V."/>
            <person name="Hibbett D.S."/>
        </authorList>
    </citation>
    <scope>NUCLEOTIDE SEQUENCE [LARGE SCALE GENOMIC DNA]</scope>
    <source>
        <strain evidence="7 8">CBS 109695</strain>
    </source>
</reference>
<comment type="subcellular location">
    <subcellularLocation>
        <location evidence="2">Mitochondrion</location>
    </subcellularLocation>
</comment>
<organism evidence="7 8">
    <name type="scientific">Athelia psychrophila</name>
    <dbReference type="NCBI Taxonomy" id="1759441"/>
    <lineage>
        <taxon>Eukaryota</taxon>
        <taxon>Fungi</taxon>
        <taxon>Dikarya</taxon>
        <taxon>Basidiomycota</taxon>
        <taxon>Agaricomycotina</taxon>
        <taxon>Agaricomycetes</taxon>
        <taxon>Agaricomycetidae</taxon>
        <taxon>Atheliales</taxon>
        <taxon>Atheliaceae</taxon>
        <taxon>Athelia</taxon>
    </lineage>
</organism>
<comment type="similarity">
    <text evidence="3">Belongs to the misato family.</text>
</comment>
<keyword evidence="4" id="KW-0496">Mitochondrion</keyword>
<dbReference type="OrthoDB" id="271881at2759"/>
<dbReference type="SUPFAM" id="SSF52490">
    <property type="entry name" value="Tubulin nucleotide-binding domain-like"/>
    <property type="match status" value="1"/>
</dbReference>
<evidence type="ECO:0000259" key="5">
    <source>
        <dbReference type="Pfam" id="PF10644"/>
    </source>
</evidence>
<evidence type="ECO:0000256" key="1">
    <source>
        <dbReference type="ARBA" id="ARBA00003757"/>
    </source>
</evidence>